<organism evidence="1">
    <name type="scientific">viral metagenome</name>
    <dbReference type="NCBI Taxonomy" id="1070528"/>
    <lineage>
        <taxon>unclassified sequences</taxon>
        <taxon>metagenomes</taxon>
        <taxon>organismal metagenomes</taxon>
    </lineage>
</organism>
<sequence>MNIKCIGCYELKRLEMNLSEGGKLIAYNCPRFPYACALSGLLRPGVGILEAARLCPGNPLGHCAVCSETKITHYGQDIISICMEHGVAWGKWLDEHPERKAHLAPRGRSVKANWIEVFREFIEDKRKEGR</sequence>
<gene>
    <name evidence="1" type="ORF">MM171A00692_0009</name>
</gene>
<reference evidence="1" key="1">
    <citation type="submission" date="2020-03" db="EMBL/GenBank/DDBJ databases">
        <title>The deep terrestrial virosphere.</title>
        <authorList>
            <person name="Holmfeldt K."/>
            <person name="Nilsson E."/>
            <person name="Simone D."/>
            <person name="Lopez-Fernandez M."/>
            <person name="Wu X."/>
            <person name="de Brujin I."/>
            <person name="Lundin D."/>
            <person name="Andersson A."/>
            <person name="Bertilsson S."/>
            <person name="Dopson M."/>
        </authorList>
    </citation>
    <scope>NUCLEOTIDE SEQUENCE</scope>
    <source>
        <strain evidence="1">MM171A00692</strain>
    </source>
</reference>
<dbReference type="EMBL" id="MT143681">
    <property type="protein sequence ID" value="QJB00104.1"/>
    <property type="molecule type" value="Genomic_DNA"/>
</dbReference>
<name>A0A6M3LZ25_9ZZZZ</name>
<evidence type="ECO:0000313" key="1">
    <source>
        <dbReference type="EMBL" id="QJB00104.1"/>
    </source>
</evidence>
<accession>A0A6M3LZ25</accession>
<proteinExistence type="predicted"/>
<protein>
    <submittedName>
        <fullName evidence="1">Uncharacterized protein</fullName>
    </submittedName>
</protein>
<dbReference type="AlphaFoldDB" id="A0A6M3LZ25"/>